<proteinExistence type="predicted"/>
<dbReference type="Proteomes" id="UP000020077">
    <property type="component" value="Unassembled WGS sequence"/>
</dbReference>
<name>A0A080LTY5_9PROT</name>
<dbReference type="AlphaFoldDB" id="A0A080LTY5"/>
<protein>
    <submittedName>
        <fullName evidence="1">Uncharacterized protein</fullName>
    </submittedName>
</protein>
<sequence length="54" mass="6228">MLERLAEKLVEETQLSPFLDRWHLIPGEPWQESLELRNEDKLARSSAPVATLSP</sequence>
<accession>A0A080LTY5</accession>
<gene>
    <name evidence="1" type="ORF">AW09_002880</name>
</gene>
<evidence type="ECO:0000313" key="1">
    <source>
        <dbReference type="EMBL" id="KFB71948.1"/>
    </source>
</evidence>
<organism evidence="1 2">
    <name type="scientific">Candidatus Accumulibacter phosphatis</name>
    <dbReference type="NCBI Taxonomy" id="327160"/>
    <lineage>
        <taxon>Bacteria</taxon>
        <taxon>Pseudomonadati</taxon>
        <taxon>Pseudomonadota</taxon>
        <taxon>Betaproteobacteria</taxon>
        <taxon>Candidatus Accumulibacter</taxon>
    </lineage>
</organism>
<reference evidence="1 2" key="1">
    <citation type="submission" date="2014-02" db="EMBL/GenBank/DDBJ databases">
        <title>Expanding our view of genomic diversity in Candidatus Accumulibacter clades.</title>
        <authorList>
            <person name="Skennerton C.T."/>
            <person name="Barr J.J."/>
            <person name="Slater F.R."/>
            <person name="Bond P.L."/>
            <person name="Tyson G.W."/>
        </authorList>
    </citation>
    <scope>NUCLEOTIDE SEQUENCE [LARGE SCALE GENOMIC DNA]</scope>
    <source>
        <strain evidence="2">BA-91</strain>
    </source>
</reference>
<comment type="caution">
    <text evidence="1">The sequence shown here is derived from an EMBL/GenBank/DDBJ whole genome shotgun (WGS) entry which is preliminary data.</text>
</comment>
<evidence type="ECO:0000313" key="2">
    <source>
        <dbReference type="Proteomes" id="UP000020077"/>
    </source>
</evidence>
<dbReference type="EMBL" id="JDVG02000463">
    <property type="protein sequence ID" value="KFB71948.1"/>
    <property type="molecule type" value="Genomic_DNA"/>
</dbReference>